<dbReference type="InterPro" id="IPR005888">
    <property type="entry name" value="dTDP_Gluc_deHydtase"/>
</dbReference>
<keyword evidence="3" id="KW-0456">Lyase</keyword>
<reference evidence="5" key="1">
    <citation type="submission" date="2021-01" db="EMBL/GenBank/DDBJ databases">
        <authorList>
            <person name="Corre E."/>
            <person name="Pelletier E."/>
            <person name="Niang G."/>
            <person name="Scheremetjew M."/>
            <person name="Finn R."/>
            <person name="Kale V."/>
            <person name="Holt S."/>
            <person name="Cochrane G."/>
            <person name="Meng A."/>
            <person name="Brown T."/>
            <person name="Cohen L."/>
        </authorList>
    </citation>
    <scope>NUCLEOTIDE SEQUENCE</scope>
    <source>
        <strain evidence="5">CCMP441</strain>
    </source>
</reference>
<keyword evidence="2" id="KW-0520">NAD</keyword>
<evidence type="ECO:0000313" key="5">
    <source>
        <dbReference type="EMBL" id="CAD8746614.1"/>
    </source>
</evidence>
<protein>
    <recommendedName>
        <fullName evidence="4">NAD(P)-binding domain-containing protein</fullName>
    </recommendedName>
</protein>
<accession>A0A6U2J6S1</accession>
<comment type="cofactor">
    <cofactor evidence="1">
        <name>NAD(+)</name>
        <dbReference type="ChEBI" id="CHEBI:57540"/>
    </cofactor>
</comment>
<feature type="domain" description="NAD(P)-binding" evidence="4">
    <location>
        <begin position="24"/>
        <end position="329"/>
    </location>
</feature>
<evidence type="ECO:0000256" key="2">
    <source>
        <dbReference type="ARBA" id="ARBA00023027"/>
    </source>
</evidence>
<dbReference type="Pfam" id="PF16363">
    <property type="entry name" value="GDP_Man_Dehyd"/>
    <property type="match status" value="1"/>
</dbReference>
<dbReference type="GO" id="GO:0008460">
    <property type="term" value="F:dTDP-glucose 4,6-dehydratase activity"/>
    <property type="evidence" value="ECO:0007669"/>
    <property type="project" value="InterPro"/>
</dbReference>
<dbReference type="AlphaFoldDB" id="A0A6U2J6S1"/>
<dbReference type="FunFam" id="3.40.50.720:FF:000304">
    <property type="entry name" value="UDP-glucose 4,6-dehydratase"/>
    <property type="match status" value="1"/>
</dbReference>
<dbReference type="SUPFAM" id="SSF51735">
    <property type="entry name" value="NAD(P)-binding Rossmann-fold domains"/>
    <property type="match status" value="1"/>
</dbReference>
<organism evidence="5">
    <name type="scientific">Hemiselmis andersenii</name>
    <name type="common">Cryptophyte alga</name>
    <dbReference type="NCBI Taxonomy" id="464988"/>
    <lineage>
        <taxon>Eukaryota</taxon>
        <taxon>Cryptophyceae</taxon>
        <taxon>Cryptomonadales</taxon>
        <taxon>Hemiselmidaceae</taxon>
        <taxon>Hemiselmis</taxon>
    </lineage>
</organism>
<dbReference type="CDD" id="cd05246">
    <property type="entry name" value="dTDP_GD_SDR_e"/>
    <property type="match status" value="1"/>
</dbReference>
<dbReference type="InterPro" id="IPR016040">
    <property type="entry name" value="NAD(P)-bd_dom"/>
</dbReference>
<dbReference type="Gene3D" id="3.90.25.10">
    <property type="entry name" value="UDP-galactose 4-epimerase, domain 1"/>
    <property type="match status" value="1"/>
</dbReference>
<gene>
    <name evidence="5" type="ORF">HAND1043_LOCUS13111</name>
</gene>
<dbReference type="PANTHER" id="PTHR43000">
    <property type="entry name" value="DTDP-D-GLUCOSE 4,6-DEHYDRATASE-RELATED"/>
    <property type="match status" value="1"/>
</dbReference>
<evidence type="ECO:0000256" key="3">
    <source>
        <dbReference type="ARBA" id="ARBA00023239"/>
    </source>
</evidence>
<dbReference type="InterPro" id="IPR036291">
    <property type="entry name" value="NAD(P)-bd_dom_sf"/>
</dbReference>
<proteinExistence type="predicted"/>
<sequence length="365" mass="40911">MGDRDKKRAKKGDGDMGGDKKSILITGACGFIASHVCRDLVNKYPNYTVVNLDVIDKCATLNNVSDLEGKPNYFFCQGDICNRDLVSHLMTYHNIDHVLHFAAQSHVDASFGNPLIHTQTNVVGTHTLLECARASERIKLFVHVSTDEVYGDVFGEGAVENAILEPTNPYSCSKAGAEFICKAYMKSYKLPVIITRGNNVYGPRQYPEKVIPKFILRLLQGQKACIHGDGAARRSYIHVDDVSKAFDTILHKGKAFEIYNIGTKFEVSVRELATTLIRELGLRPAGKEDELIDFVEDRNINDQRYAVDDTKLKDLGWSTSVEWEKGIRDVIEWYKAMDPDHWHDASSALAPHPVQANTRVLKPKK</sequence>
<evidence type="ECO:0000256" key="1">
    <source>
        <dbReference type="ARBA" id="ARBA00001911"/>
    </source>
</evidence>
<dbReference type="Gene3D" id="3.40.50.720">
    <property type="entry name" value="NAD(P)-binding Rossmann-like Domain"/>
    <property type="match status" value="1"/>
</dbReference>
<dbReference type="GO" id="GO:0009225">
    <property type="term" value="P:nucleotide-sugar metabolic process"/>
    <property type="evidence" value="ECO:0007669"/>
    <property type="project" value="InterPro"/>
</dbReference>
<name>A0A6U2J6S1_HEMAN</name>
<dbReference type="EMBL" id="HBFK01021168">
    <property type="protein sequence ID" value="CAD8746614.1"/>
    <property type="molecule type" value="Transcribed_RNA"/>
</dbReference>
<evidence type="ECO:0000259" key="4">
    <source>
        <dbReference type="Pfam" id="PF16363"/>
    </source>
</evidence>